<feature type="compositionally biased region" description="Basic and acidic residues" evidence="1">
    <location>
        <begin position="110"/>
        <end position="122"/>
    </location>
</feature>
<feature type="compositionally biased region" description="Polar residues" evidence="1">
    <location>
        <begin position="700"/>
        <end position="718"/>
    </location>
</feature>
<dbReference type="VEuPathDB" id="PlasmoDB:C922_01756"/>
<sequence length="849" mass="94832">MVDGVLKLNILENDLKESTGSLSRYYDGKGDAPKMNKNLFLNLNVPIPALNYIINESKNYVSGHANYQRWSQETFRHSKNLLDIIMRISLHRRARTGEGRRTGERAPPTEGRKQREQPKGEEVTEQAGQNGQSGRNGQTAQNGQAELNPQTAQNGQAVSLLRETQRRVEHAHDGDPTVAQENSMKGQKEVERLKYYPGFCRQLGAKGRRCMLELIRRVYREKTSTCKNILTHKLKPPACISNLPFFNINMLWKLSYEFGVFEEALKIHRIYGQSAGTFNELLNGSYSMPSCSNCEGEAERGADGGVPRMGHEGGGAAEVKRELSEEKRSGSAPIGSDEPSGRGEAHNGSSINGEHSRAGRKRKRQECPQGEGKYNCSRGSSQRCERVPPRQGAKKVPLLSSGAKVPDGRRLPVNSVKWTNWCGPEREVSQGVYPQFGSASLAEGRSGQGGSSQGRDTQGKDIQRGAPPKGMTDGPPNYHTLPSGTITNGANPRGTEKKENIIISGNNNHMEKTLPNFLFNDNCESCRMNRAYSRGGFLKGSHNEKEEEKQQEEEETESHSEPMKTYEIENHLKVDSVEKLLSHFVHISNAILLHLQKNKGISLPKSQYNLLSDHCLLLIPIKQQKRRKRESSNAHKGKEPNTRKRKEPNANRGNKPDAQRRVQRQRDQGREQMKTDRILHEVGMCHSERGNSIGYRLAEQTNEESSSTQFGNFPTSDISMKESLPPGQCKTAKWGRKQCCSLAWAKRKKLTNDMVSGITNGMIPDMLAKNEPFEPIGGDYRKLPPSAEIPERITSLREDNGLSANWGSCINRESDTGKTTNKRRNPSDAHRGRSENDTTTPLTTPYNKS</sequence>
<feature type="compositionally biased region" description="Polar residues" evidence="1">
    <location>
        <begin position="837"/>
        <end position="849"/>
    </location>
</feature>
<evidence type="ECO:0000313" key="2">
    <source>
        <dbReference type="EMBL" id="EUD67571.1"/>
    </source>
</evidence>
<dbReference type="RefSeq" id="XP_008815581.1">
    <property type="nucleotide sequence ID" value="XM_008817359.1"/>
</dbReference>
<feature type="compositionally biased region" description="Basic and acidic residues" evidence="1">
    <location>
        <begin position="318"/>
        <end position="329"/>
    </location>
</feature>
<feature type="compositionally biased region" description="Polar residues" evidence="1">
    <location>
        <begin position="480"/>
        <end position="490"/>
    </location>
</feature>
<organism evidence="2 3">
    <name type="scientific">Plasmodium inui San Antonio 1</name>
    <dbReference type="NCBI Taxonomy" id="1237626"/>
    <lineage>
        <taxon>Eukaryota</taxon>
        <taxon>Sar</taxon>
        <taxon>Alveolata</taxon>
        <taxon>Apicomplexa</taxon>
        <taxon>Aconoidasida</taxon>
        <taxon>Haemosporida</taxon>
        <taxon>Plasmodiidae</taxon>
        <taxon>Plasmodium</taxon>
        <taxon>Plasmodium (Plasmodium)</taxon>
    </lineage>
</organism>
<dbReference type="GeneID" id="20037030"/>
<feature type="region of interest" description="Disordered" evidence="1">
    <location>
        <begin position="439"/>
        <end position="495"/>
    </location>
</feature>
<evidence type="ECO:0000256" key="1">
    <source>
        <dbReference type="SAM" id="MobiDB-lite"/>
    </source>
</evidence>
<feature type="compositionally biased region" description="Basic and acidic residues" evidence="1">
    <location>
        <begin position="630"/>
        <end position="642"/>
    </location>
</feature>
<feature type="compositionally biased region" description="Polar residues" evidence="1">
    <location>
        <begin position="126"/>
        <end position="157"/>
    </location>
</feature>
<keyword evidence="3" id="KW-1185">Reference proteome</keyword>
<dbReference type="OrthoDB" id="387690at2759"/>
<reference evidence="2 3" key="1">
    <citation type="submission" date="2013-02" db="EMBL/GenBank/DDBJ databases">
        <title>The Genome Sequence of Plasmodium inui San Antonio 1.</title>
        <authorList>
            <consortium name="The Broad Institute Genome Sequencing Platform"/>
            <consortium name="The Broad Institute Genome Sequencing Center for Infectious Disease"/>
            <person name="Neafsey D."/>
            <person name="Cheeseman I."/>
            <person name="Volkman S."/>
            <person name="Adams J."/>
            <person name="Walker B."/>
            <person name="Young S.K."/>
            <person name="Zeng Q."/>
            <person name="Gargeya S."/>
            <person name="Fitzgerald M."/>
            <person name="Haas B."/>
            <person name="Abouelleil A."/>
            <person name="Alvarado L."/>
            <person name="Arachchi H.M."/>
            <person name="Berlin A.M."/>
            <person name="Chapman S.B."/>
            <person name="Dewar J."/>
            <person name="Goldberg J."/>
            <person name="Griggs A."/>
            <person name="Gujja S."/>
            <person name="Hansen M."/>
            <person name="Howarth C."/>
            <person name="Imamovic A."/>
            <person name="Larimer J."/>
            <person name="McCowan C."/>
            <person name="Murphy C."/>
            <person name="Neiman D."/>
            <person name="Pearson M."/>
            <person name="Priest M."/>
            <person name="Roberts A."/>
            <person name="Saif S."/>
            <person name="Shea T."/>
            <person name="Sisk P."/>
            <person name="Sykes S."/>
            <person name="Wortman J."/>
            <person name="Nusbaum C."/>
            <person name="Birren B."/>
        </authorList>
    </citation>
    <scope>NUCLEOTIDE SEQUENCE [LARGE SCALE GENOMIC DNA]</scope>
    <source>
        <strain evidence="2 3">San Antonio 1</strain>
    </source>
</reference>
<feature type="region of interest" description="Disordered" evidence="1">
    <location>
        <begin position="700"/>
        <end position="724"/>
    </location>
</feature>
<feature type="compositionally biased region" description="Basic and acidic residues" evidence="1">
    <location>
        <begin position="654"/>
        <end position="676"/>
    </location>
</feature>
<accession>W7AQ77</accession>
<feature type="region of interest" description="Disordered" evidence="1">
    <location>
        <begin position="622"/>
        <end position="676"/>
    </location>
</feature>
<feature type="compositionally biased region" description="Basic and acidic residues" evidence="1">
    <location>
        <begin position="163"/>
        <end position="175"/>
    </location>
</feature>
<feature type="region of interest" description="Disordered" evidence="1">
    <location>
        <begin position="535"/>
        <end position="565"/>
    </location>
</feature>
<feature type="region of interest" description="Disordered" evidence="1">
    <location>
        <begin position="804"/>
        <end position="849"/>
    </location>
</feature>
<evidence type="ECO:0000313" key="3">
    <source>
        <dbReference type="Proteomes" id="UP000030640"/>
    </source>
</evidence>
<feature type="compositionally biased region" description="Basic and acidic residues" evidence="1">
    <location>
        <begin position="825"/>
        <end position="836"/>
    </location>
</feature>
<feature type="region of interest" description="Disordered" evidence="1">
    <location>
        <begin position="94"/>
        <end position="186"/>
    </location>
</feature>
<dbReference type="AlphaFoldDB" id="W7AQ77"/>
<dbReference type="EMBL" id="KI965465">
    <property type="protein sequence ID" value="EUD67571.1"/>
    <property type="molecule type" value="Genomic_DNA"/>
</dbReference>
<feature type="region of interest" description="Disordered" evidence="1">
    <location>
        <begin position="297"/>
        <end position="415"/>
    </location>
</feature>
<feature type="compositionally biased region" description="Basic and acidic residues" evidence="1">
    <location>
        <begin position="95"/>
        <end position="104"/>
    </location>
</feature>
<dbReference type="Proteomes" id="UP000030640">
    <property type="component" value="Unassembled WGS sequence"/>
</dbReference>
<name>W7AQ77_9APIC</name>
<proteinExistence type="predicted"/>
<protein>
    <submittedName>
        <fullName evidence="2">Uncharacterized protein</fullName>
    </submittedName>
</protein>
<gene>
    <name evidence="2" type="ORF">C922_01756</name>
</gene>